<evidence type="ECO:0000256" key="5">
    <source>
        <dbReference type="SAM" id="Phobius"/>
    </source>
</evidence>
<reference evidence="7 8" key="1">
    <citation type="submission" date="2024-04" db="EMBL/GenBank/DDBJ databases">
        <authorList>
            <consortium name="Genoscope - CEA"/>
            <person name="William W."/>
        </authorList>
    </citation>
    <scope>NUCLEOTIDE SEQUENCE [LARGE SCALE GENOMIC DNA]</scope>
</reference>
<dbReference type="GO" id="GO:0016020">
    <property type="term" value="C:membrane"/>
    <property type="evidence" value="ECO:0007669"/>
    <property type="project" value="UniProtKB-SubCell"/>
</dbReference>
<feature type="transmembrane region" description="Helical" evidence="5">
    <location>
        <begin position="31"/>
        <end position="50"/>
    </location>
</feature>
<evidence type="ECO:0000256" key="3">
    <source>
        <dbReference type="ARBA" id="ARBA00022989"/>
    </source>
</evidence>
<evidence type="ECO:0000313" key="8">
    <source>
        <dbReference type="Proteomes" id="UP001497497"/>
    </source>
</evidence>
<name>A0AAV2I292_LYMST</name>
<dbReference type="InterPro" id="IPR052954">
    <property type="entry name" value="GPCR-Ligand_Int"/>
</dbReference>
<dbReference type="InterPro" id="IPR000276">
    <property type="entry name" value="GPCR_Rhodpsn"/>
</dbReference>
<evidence type="ECO:0000256" key="4">
    <source>
        <dbReference type="ARBA" id="ARBA00023136"/>
    </source>
</evidence>
<dbReference type="AlphaFoldDB" id="A0AAV2I292"/>
<keyword evidence="3 5" id="KW-1133">Transmembrane helix</keyword>
<evidence type="ECO:0000259" key="6">
    <source>
        <dbReference type="PROSITE" id="PS50262"/>
    </source>
</evidence>
<dbReference type="EMBL" id="CAXITT010000398">
    <property type="protein sequence ID" value="CAL1540747.1"/>
    <property type="molecule type" value="Genomic_DNA"/>
</dbReference>
<comment type="subcellular location">
    <subcellularLocation>
        <location evidence="1">Membrane</location>
    </subcellularLocation>
</comment>
<dbReference type="GO" id="GO:0004930">
    <property type="term" value="F:G protein-coupled receptor activity"/>
    <property type="evidence" value="ECO:0007669"/>
    <property type="project" value="InterPro"/>
</dbReference>
<accession>A0AAV2I292</accession>
<dbReference type="Proteomes" id="UP001497497">
    <property type="component" value="Unassembled WGS sequence"/>
</dbReference>
<sequence length="309" mass="34772">MFGVTPAISVFGVVGNIFSIIVLIKRGMRKCSNILLVSLAFSDITFLISFNSVPKIIYEAVWNHEYVGYSRKDTDILFITFNIFTVFDYSFGMMGLTIPMLITLERIVVIFFPLNFRRIITPRRTWLSVAGVAVFWVSVVAPSCFWLEVSFTVDPYRNISTGIIQRTTSYHQNLAAVSALEDLIIFTCYVIPLVFTVLGSLVISVKVRVHSAQRKKLTSGRGSGNRTTKTLLAVCTIYTVTTAFYTLPLYVPQYASSSLTDESPTNMGKIYYQIANIVLCVNGSSNFVVYVALNKTFRDTYKGLFKRSR</sequence>
<organism evidence="7 8">
    <name type="scientific">Lymnaea stagnalis</name>
    <name type="common">Great pond snail</name>
    <name type="synonym">Helix stagnalis</name>
    <dbReference type="NCBI Taxonomy" id="6523"/>
    <lineage>
        <taxon>Eukaryota</taxon>
        <taxon>Metazoa</taxon>
        <taxon>Spiralia</taxon>
        <taxon>Lophotrochozoa</taxon>
        <taxon>Mollusca</taxon>
        <taxon>Gastropoda</taxon>
        <taxon>Heterobranchia</taxon>
        <taxon>Euthyneura</taxon>
        <taxon>Panpulmonata</taxon>
        <taxon>Hygrophila</taxon>
        <taxon>Lymnaeoidea</taxon>
        <taxon>Lymnaeidae</taxon>
        <taxon>Lymnaea</taxon>
    </lineage>
</organism>
<feature type="transmembrane region" description="Helical" evidence="5">
    <location>
        <begin position="183"/>
        <end position="209"/>
    </location>
</feature>
<evidence type="ECO:0000313" key="7">
    <source>
        <dbReference type="EMBL" id="CAL1540747.1"/>
    </source>
</evidence>
<comment type="caution">
    <text evidence="7">The sequence shown here is derived from an EMBL/GenBank/DDBJ whole genome shotgun (WGS) entry which is preliminary data.</text>
</comment>
<protein>
    <recommendedName>
        <fullName evidence="6">G-protein coupled receptors family 1 profile domain-containing protein</fullName>
    </recommendedName>
</protein>
<feature type="transmembrane region" description="Helical" evidence="5">
    <location>
        <begin position="126"/>
        <end position="149"/>
    </location>
</feature>
<dbReference type="Gene3D" id="1.20.1070.10">
    <property type="entry name" value="Rhodopsin 7-helix transmembrane proteins"/>
    <property type="match status" value="1"/>
</dbReference>
<dbReference type="PANTHER" id="PTHR46641:SF2">
    <property type="entry name" value="FMRFAMIDE RECEPTOR"/>
    <property type="match status" value="1"/>
</dbReference>
<dbReference type="PROSITE" id="PS50262">
    <property type="entry name" value="G_PROTEIN_RECEP_F1_2"/>
    <property type="match status" value="1"/>
</dbReference>
<evidence type="ECO:0000256" key="1">
    <source>
        <dbReference type="ARBA" id="ARBA00004370"/>
    </source>
</evidence>
<evidence type="ECO:0000256" key="2">
    <source>
        <dbReference type="ARBA" id="ARBA00022692"/>
    </source>
</evidence>
<feature type="transmembrane region" description="Helical" evidence="5">
    <location>
        <begin position="270"/>
        <end position="293"/>
    </location>
</feature>
<proteinExistence type="predicted"/>
<feature type="non-terminal residue" evidence="7">
    <location>
        <position position="309"/>
    </location>
</feature>
<feature type="transmembrane region" description="Helical" evidence="5">
    <location>
        <begin position="91"/>
        <end position="114"/>
    </location>
</feature>
<dbReference type="Pfam" id="PF00001">
    <property type="entry name" value="7tm_1"/>
    <property type="match status" value="1"/>
</dbReference>
<keyword evidence="8" id="KW-1185">Reference proteome</keyword>
<gene>
    <name evidence="7" type="ORF">GSLYS_00014396001</name>
</gene>
<feature type="domain" description="G-protein coupled receptors family 1 profile" evidence="6">
    <location>
        <begin position="15"/>
        <end position="290"/>
    </location>
</feature>
<keyword evidence="2 5" id="KW-0812">Transmembrane</keyword>
<feature type="transmembrane region" description="Helical" evidence="5">
    <location>
        <begin position="230"/>
        <end position="250"/>
    </location>
</feature>
<feature type="transmembrane region" description="Helical" evidence="5">
    <location>
        <begin position="6"/>
        <end position="24"/>
    </location>
</feature>
<dbReference type="PANTHER" id="PTHR46641">
    <property type="entry name" value="FMRFAMIDE RECEPTOR-RELATED"/>
    <property type="match status" value="1"/>
</dbReference>
<keyword evidence="4 5" id="KW-0472">Membrane</keyword>
<dbReference type="InterPro" id="IPR017452">
    <property type="entry name" value="GPCR_Rhodpsn_7TM"/>
</dbReference>
<dbReference type="SUPFAM" id="SSF81321">
    <property type="entry name" value="Family A G protein-coupled receptor-like"/>
    <property type="match status" value="1"/>
</dbReference>